<gene>
    <name evidence="3" type="ORF">D7Y13_42925</name>
</gene>
<evidence type="ECO:0000313" key="3">
    <source>
        <dbReference type="EMBL" id="RKH82376.1"/>
    </source>
</evidence>
<protein>
    <submittedName>
        <fullName evidence="3">Acyl-CoA dehydrogenase</fullName>
    </submittedName>
</protein>
<dbReference type="SUPFAM" id="SSF47203">
    <property type="entry name" value="Acyl-CoA dehydrogenase C-terminal domain-like"/>
    <property type="match status" value="1"/>
</dbReference>
<keyword evidence="1" id="KW-0285">Flavoprotein</keyword>
<evidence type="ECO:0000256" key="1">
    <source>
        <dbReference type="ARBA" id="ARBA00022630"/>
    </source>
</evidence>
<dbReference type="Pfam" id="PF00441">
    <property type="entry name" value="Acyl-CoA_dh_1"/>
    <property type="match status" value="1"/>
</dbReference>
<feature type="non-terminal residue" evidence="3">
    <location>
        <position position="1"/>
    </location>
</feature>
<dbReference type="RefSeq" id="WP_279637208.1">
    <property type="nucleotide sequence ID" value="NZ_RAWI01001030.1"/>
</dbReference>
<keyword evidence="4" id="KW-1185">Reference proteome</keyword>
<evidence type="ECO:0000259" key="2">
    <source>
        <dbReference type="Pfam" id="PF00441"/>
    </source>
</evidence>
<reference evidence="3 4" key="1">
    <citation type="submission" date="2018-09" db="EMBL/GenBank/DDBJ databases">
        <authorList>
            <person name="Livingstone P.G."/>
            <person name="Whitworth D.E."/>
        </authorList>
    </citation>
    <scope>NUCLEOTIDE SEQUENCE [LARGE SCALE GENOMIC DNA]</scope>
    <source>
        <strain evidence="3 4">CA031B</strain>
    </source>
</reference>
<dbReference type="Proteomes" id="UP000278907">
    <property type="component" value="Unassembled WGS sequence"/>
</dbReference>
<evidence type="ECO:0000313" key="4">
    <source>
        <dbReference type="Proteomes" id="UP000278907"/>
    </source>
</evidence>
<feature type="domain" description="Acyl-CoA dehydrogenase/oxidase C-terminal" evidence="2">
    <location>
        <begin position="114"/>
        <end position="149"/>
    </location>
</feature>
<dbReference type="EMBL" id="RAWI01001030">
    <property type="protein sequence ID" value="RKH82376.1"/>
    <property type="molecule type" value="Genomic_DNA"/>
</dbReference>
<accession>A0ABX9Q6E0</accession>
<name>A0ABX9Q6E0_9BACT</name>
<comment type="caution">
    <text evidence="3">The sequence shown here is derived from an EMBL/GenBank/DDBJ whole genome shotgun (WGS) entry which is preliminary data.</text>
</comment>
<sequence length="149" mass="14589">TLLTGDRSVALAPAGVAPGADVGAVIRDSAQGVLVDADTVTVVGASTGGLALLAADGGERRWLVVDLAAPGVDLKTATALDGRAGVATMSLRGVAAVAVIDAPAEVVAARLVAGLAAQASGITRWALDTAVDYAKVRTQFGAPIGSFQA</sequence>
<organism evidence="3 4">
    <name type="scientific">Corallococcus praedator</name>
    <dbReference type="NCBI Taxonomy" id="2316724"/>
    <lineage>
        <taxon>Bacteria</taxon>
        <taxon>Pseudomonadati</taxon>
        <taxon>Myxococcota</taxon>
        <taxon>Myxococcia</taxon>
        <taxon>Myxococcales</taxon>
        <taxon>Cystobacterineae</taxon>
        <taxon>Myxococcaceae</taxon>
        <taxon>Corallococcus</taxon>
    </lineage>
</organism>
<feature type="non-terminal residue" evidence="3">
    <location>
        <position position="149"/>
    </location>
</feature>
<dbReference type="InterPro" id="IPR009075">
    <property type="entry name" value="AcylCo_DH/oxidase_C"/>
</dbReference>
<proteinExistence type="predicted"/>
<dbReference type="Gene3D" id="1.20.140.10">
    <property type="entry name" value="Butyryl-CoA Dehydrogenase, subunit A, domain 3"/>
    <property type="match status" value="1"/>
</dbReference>
<dbReference type="InterPro" id="IPR036250">
    <property type="entry name" value="AcylCo_DH-like_C"/>
</dbReference>